<evidence type="ECO:0000313" key="2">
    <source>
        <dbReference type="EMBL" id="MET6998665.1"/>
    </source>
</evidence>
<gene>
    <name evidence="2" type="ORF">ABR189_14875</name>
</gene>
<protein>
    <recommendedName>
        <fullName evidence="4">DUF3945 domain-containing protein</fullName>
    </recommendedName>
</protein>
<keyword evidence="3" id="KW-1185">Reference proteome</keyword>
<reference evidence="2 3" key="1">
    <citation type="submission" date="2024-06" db="EMBL/GenBank/DDBJ databases">
        <title>Chitinophaga defluvii sp. nov., isolated from municipal sewage.</title>
        <authorList>
            <person name="Zhang L."/>
        </authorList>
    </citation>
    <scope>NUCLEOTIDE SEQUENCE [LARGE SCALE GENOMIC DNA]</scope>
    <source>
        <strain evidence="2 3">H8</strain>
    </source>
</reference>
<evidence type="ECO:0000313" key="3">
    <source>
        <dbReference type="Proteomes" id="UP001549749"/>
    </source>
</evidence>
<name>A0ABV2T7R9_9BACT</name>
<proteinExistence type="predicted"/>
<sequence length="385" mass="44634">MKISTGDYETFFKHLTAERWQGNEFVAFPDNEIIIGKEYLAFFPSLYEAQEYCYENTTDVDRYDLLSVQSACYAMSDAARDKNLMIENGGVVDIAAMVRERYKRMEDTQFQNEQKQNVMNIKNFEYLRDQVKYTGFGEALEGELKKAIEQGQPEFRLKHQANYGNDQVFAELHFSKSKQSDMYFFNSYNVALQKGNNTDAMEHTFYINKGNNITLKEAYNLMEGRSVNKDLINKDGQVYNAWLQMDFKETEKNGNFKVKQFHQNYGYDLEAALAKHPIKELGHDEYKNNLLDSLKKGNLQSATFQKDGTEQKHYVEANPRFKTVNVYDSNMQRMDNRQAKTERQSEGEKQAASTSQKAARQAGHEDDGPDIPQAKKKRRKQSQSA</sequence>
<feature type="compositionally biased region" description="Basic and acidic residues" evidence="1">
    <location>
        <begin position="334"/>
        <end position="349"/>
    </location>
</feature>
<accession>A0ABV2T7R9</accession>
<evidence type="ECO:0000256" key="1">
    <source>
        <dbReference type="SAM" id="MobiDB-lite"/>
    </source>
</evidence>
<comment type="caution">
    <text evidence="2">The sequence shown here is derived from an EMBL/GenBank/DDBJ whole genome shotgun (WGS) entry which is preliminary data.</text>
</comment>
<dbReference type="EMBL" id="JBEXAC010000002">
    <property type="protein sequence ID" value="MET6998665.1"/>
    <property type="molecule type" value="Genomic_DNA"/>
</dbReference>
<feature type="compositionally biased region" description="Basic residues" evidence="1">
    <location>
        <begin position="374"/>
        <end position="385"/>
    </location>
</feature>
<dbReference type="Proteomes" id="UP001549749">
    <property type="component" value="Unassembled WGS sequence"/>
</dbReference>
<organism evidence="2 3">
    <name type="scientific">Chitinophaga defluvii</name>
    <dbReference type="NCBI Taxonomy" id="3163343"/>
    <lineage>
        <taxon>Bacteria</taxon>
        <taxon>Pseudomonadati</taxon>
        <taxon>Bacteroidota</taxon>
        <taxon>Chitinophagia</taxon>
        <taxon>Chitinophagales</taxon>
        <taxon>Chitinophagaceae</taxon>
        <taxon>Chitinophaga</taxon>
    </lineage>
</organism>
<feature type="region of interest" description="Disordered" evidence="1">
    <location>
        <begin position="328"/>
        <end position="385"/>
    </location>
</feature>
<evidence type="ECO:0008006" key="4">
    <source>
        <dbReference type="Google" id="ProtNLM"/>
    </source>
</evidence>
<dbReference type="RefSeq" id="WP_354661308.1">
    <property type="nucleotide sequence ID" value="NZ_JBEXAC010000002.1"/>
</dbReference>